<dbReference type="InterPro" id="IPR003346">
    <property type="entry name" value="Transposase_20"/>
</dbReference>
<name>A0ABW1GKV6_9ACTN</name>
<dbReference type="InterPro" id="IPR047650">
    <property type="entry name" value="Transpos_IS110"/>
</dbReference>
<comment type="caution">
    <text evidence="3">The sequence shown here is derived from an EMBL/GenBank/DDBJ whole genome shotgun (WGS) entry which is preliminary data.</text>
</comment>
<organism evidence="3 4">
    <name type="scientific">Streptomyces pulveraceus</name>
    <dbReference type="NCBI Taxonomy" id="68258"/>
    <lineage>
        <taxon>Bacteria</taxon>
        <taxon>Bacillati</taxon>
        <taxon>Actinomycetota</taxon>
        <taxon>Actinomycetes</taxon>
        <taxon>Kitasatosporales</taxon>
        <taxon>Streptomycetaceae</taxon>
        <taxon>Streptomyces</taxon>
    </lineage>
</organism>
<dbReference type="Pfam" id="PF02371">
    <property type="entry name" value="Transposase_20"/>
    <property type="match status" value="1"/>
</dbReference>
<dbReference type="Pfam" id="PF01548">
    <property type="entry name" value="DEDD_Tnp_IS110"/>
    <property type="match status" value="1"/>
</dbReference>
<dbReference type="NCBIfam" id="NF033542">
    <property type="entry name" value="transpos_IS110"/>
    <property type="match status" value="1"/>
</dbReference>
<proteinExistence type="predicted"/>
<accession>A0ABW1GKV6</accession>
<sequence length="415" mass="45441">MVSATMYAAVDWADRWLDCAVIARDGTRLGFRRVIYKNTSDPVAEVQDLLRSCNRTRWRTIPIGTEDPDGLVFQAMEDAGLTVVGIEPMLAARARKATTMGLTKSDRADAYLLADMLRTGGDRFRPVPRSSPEARAVRVLARAQAAAVKRRSRALHQLRAVLVTYYPAAVTAWPRLTLRHAQARAVLAAAPTPARAAALSRTELAGILRDAGRWRTVDDEAERLSLHFRRLALRTHPMVEAAKGVEMRAVLDTLDHACDAAVQLSEQVAEAFGAHADALVLQSFPGIGPLLGARILGEIGDAPGRFATARNLCAYAGVVPVVWASGLAQRTSHRRFANETLRDAIWQAAFCSLTKSPGAAAFYRRRREGGESHNGALRNLAARLLRALHHCLATHRLYDETLAFRDIHPAESRVG</sequence>
<evidence type="ECO:0000259" key="1">
    <source>
        <dbReference type="Pfam" id="PF01548"/>
    </source>
</evidence>
<evidence type="ECO:0000313" key="4">
    <source>
        <dbReference type="Proteomes" id="UP001596200"/>
    </source>
</evidence>
<dbReference type="RefSeq" id="WP_344514736.1">
    <property type="nucleotide sequence ID" value="NZ_BAAATU010000031.1"/>
</dbReference>
<dbReference type="InterPro" id="IPR002525">
    <property type="entry name" value="Transp_IS110-like_N"/>
</dbReference>
<dbReference type="Proteomes" id="UP001596200">
    <property type="component" value="Unassembled WGS sequence"/>
</dbReference>
<dbReference type="PANTHER" id="PTHR33055:SF3">
    <property type="entry name" value="PUTATIVE TRANSPOSASE FOR IS117-RELATED"/>
    <property type="match status" value="1"/>
</dbReference>
<protein>
    <submittedName>
        <fullName evidence="3">IS110 family transposase</fullName>
    </submittedName>
</protein>
<dbReference type="PANTHER" id="PTHR33055">
    <property type="entry name" value="TRANSPOSASE FOR INSERTION SEQUENCE ELEMENT IS1111A"/>
    <property type="match status" value="1"/>
</dbReference>
<gene>
    <name evidence="3" type="ORF">ACFP1B_13820</name>
</gene>
<evidence type="ECO:0000259" key="2">
    <source>
        <dbReference type="Pfam" id="PF02371"/>
    </source>
</evidence>
<feature type="domain" description="Transposase IS116/IS110/IS902 C-terminal" evidence="2">
    <location>
        <begin position="280"/>
        <end position="364"/>
    </location>
</feature>
<keyword evidence="4" id="KW-1185">Reference proteome</keyword>
<dbReference type="EMBL" id="JBHSPU010000013">
    <property type="protein sequence ID" value="MFC5914502.1"/>
    <property type="molecule type" value="Genomic_DNA"/>
</dbReference>
<evidence type="ECO:0000313" key="3">
    <source>
        <dbReference type="EMBL" id="MFC5914502.1"/>
    </source>
</evidence>
<feature type="domain" description="Transposase IS110-like N-terminal" evidence="1">
    <location>
        <begin position="9"/>
        <end position="167"/>
    </location>
</feature>
<reference evidence="4" key="1">
    <citation type="journal article" date="2019" name="Int. J. Syst. Evol. Microbiol.">
        <title>The Global Catalogue of Microorganisms (GCM) 10K type strain sequencing project: providing services to taxonomists for standard genome sequencing and annotation.</title>
        <authorList>
            <consortium name="The Broad Institute Genomics Platform"/>
            <consortium name="The Broad Institute Genome Sequencing Center for Infectious Disease"/>
            <person name="Wu L."/>
            <person name="Ma J."/>
        </authorList>
    </citation>
    <scope>NUCLEOTIDE SEQUENCE [LARGE SCALE GENOMIC DNA]</scope>
    <source>
        <strain evidence="4">JCM 4147</strain>
    </source>
</reference>